<sequence length="149" mass="16055">MFSIIATCGASCRAASAGSAPGSLSGGVATQEEKTKKAEASDFLISHNPPVQAFNFNPAPTPALHTISISARMRFYSDKAFKARRADQAGNFEMACLLTIGAEVISQSPKHAEITLDDMGCAFTIKDWDQSYVTQFLGDYRHVQADFRG</sequence>
<evidence type="ECO:0000313" key="2">
    <source>
        <dbReference type="Proteomes" id="UP000460626"/>
    </source>
</evidence>
<dbReference type="AlphaFoldDB" id="A0A844ZZU9"/>
<gene>
    <name evidence="1" type="ORF">GRI62_07375</name>
</gene>
<evidence type="ECO:0000313" key="1">
    <source>
        <dbReference type="EMBL" id="MXO93425.1"/>
    </source>
</evidence>
<keyword evidence="2" id="KW-1185">Reference proteome</keyword>
<dbReference type="RefSeq" id="WP_131452699.1">
    <property type="nucleotide sequence ID" value="NZ_BMJK01000001.1"/>
</dbReference>
<proteinExistence type="predicted"/>
<reference evidence="1 2" key="1">
    <citation type="submission" date="2019-12" db="EMBL/GenBank/DDBJ databases">
        <title>Genomic-based taxomic classification of the family Erythrobacteraceae.</title>
        <authorList>
            <person name="Xu L."/>
        </authorList>
    </citation>
    <scope>NUCLEOTIDE SEQUENCE [LARGE SCALE GENOMIC DNA]</scope>
    <source>
        <strain evidence="1 2">RC4-10-4</strain>
    </source>
</reference>
<accession>A0A844ZZU9</accession>
<name>A0A844ZZU9_9SPHN</name>
<protein>
    <submittedName>
        <fullName evidence="1">Uncharacterized protein</fullName>
    </submittedName>
</protein>
<dbReference type="EMBL" id="WTYH01000001">
    <property type="protein sequence ID" value="MXO93425.1"/>
    <property type="molecule type" value="Genomic_DNA"/>
</dbReference>
<dbReference type="Proteomes" id="UP000460626">
    <property type="component" value="Unassembled WGS sequence"/>
</dbReference>
<organism evidence="1 2">
    <name type="scientific">Aurantiacibacter arachoides</name>
    <dbReference type="NCBI Taxonomy" id="1850444"/>
    <lineage>
        <taxon>Bacteria</taxon>
        <taxon>Pseudomonadati</taxon>
        <taxon>Pseudomonadota</taxon>
        <taxon>Alphaproteobacteria</taxon>
        <taxon>Sphingomonadales</taxon>
        <taxon>Erythrobacteraceae</taxon>
        <taxon>Aurantiacibacter</taxon>
    </lineage>
</organism>
<comment type="caution">
    <text evidence="1">The sequence shown here is derived from an EMBL/GenBank/DDBJ whole genome shotgun (WGS) entry which is preliminary data.</text>
</comment>